<accession>A0A1D7R837</accession>
<protein>
    <submittedName>
        <fullName evidence="1">Uncharacterized protein</fullName>
    </submittedName>
</protein>
<evidence type="ECO:0000313" key="2">
    <source>
        <dbReference type="EMBL" id="AOO07183.1"/>
    </source>
</evidence>
<dbReference type="EMBL" id="KX349226">
    <property type="protein sequence ID" value="AON97552.1"/>
    <property type="molecule type" value="Genomic_DNA"/>
</dbReference>
<dbReference type="Proteomes" id="UP000220799">
    <property type="component" value="Segment"/>
</dbReference>
<name>A0A1D7R837_9CAUD</name>
<organism evidence="1 3">
    <name type="scientific">Synechococcus phage S-RIM2</name>
    <dbReference type="NCBI Taxonomy" id="687800"/>
    <lineage>
        <taxon>Viruses</taxon>
        <taxon>Duplodnaviria</taxon>
        <taxon>Heunggongvirae</taxon>
        <taxon>Uroviricota</taxon>
        <taxon>Caudoviricetes</taxon>
        <taxon>Pantevenvirales</taxon>
        <taxon>Kyanoviridae</taxon>
        <taxon>Nerrivikvirus</taxon>
        <taxon>Nerrivikvirus srim2</taxon>
    </lineage>
</organism>
<gene>
    <name evidence="1" type="ORF">Fa020709_039</name>
    <name evidence="2" type="ORF">Sn250709_039</name>
</gene>
<dbReference type="EMBL" id="KX349271">
    <property type="protein sequence ID" value="AOO07183.1"/>
    <property type="molecule type" value="Genomic_DNA"/>
</dbReference>
<dbReference type="Proteomes" id="UP000220257">
    <property type="component" value="Genome"/>
</dbReference>
<evidence type="ECO:0000313" key="4">
    <source>
        <dbReference type="Proteomes" id="UP000220799"/>
    </source>
</evidence>
<evidence type="ECO:0000313" key="1">
    <source>
        <dbReference type="EMBL" id="AON97552.1"/>
    </source>
</evidence>
<proteinExistence type="predicted"/>
<reference evidence="3 4" key="1">
    <citation type="journal article" date="2016" name="Environ. Microbiol.">
        <title>Genomic diversification of marine cyanophages into stable ecotypes.</title>
        <authorList>
            <person name="Marston M.F."/>
            <person name="Martiny J.B."/>
        </authorList>
    </citation>
    <scope>NUCLEOTIDE SEQUENCE [LARGE SCALE GENOMIC DNA]</scope>
    <source>
        <strain evidence="1">Fa_02_0709</strain>
        <strain evidence="2">Sn_25_0709</strain>
    </source>
</reference>
<sequence length="335" mass="36400">MSKLSISRLAGIAQTLGQVTVPAGHILDIEGSLLNSDHTGAFQLPRGTTAQRPSTALAGYTRFNTSDNKIEIYTGTQWKQFDAGGGIGGAGVDQIGKTEANAASSAAAILAANPNAADGPYWLNHGTGAYRTWCMMNAGGYHLVAKINNTPADTSNPWSFSGARWNQQSTTNEGSSVDLSNGDVLNRGYYGYTLTTGFLMAMENGYNWLHADGNRNIPRTGVTARQAFNTRQDLSQPDREDFLQWMMSVGVHRNNWDNQPYCNRVGFYRQDSSSTGMRFGITMNNENECNSNDSSIGFGVYTNNQNSSGDRNAAAGGFRWNGTTRYPRSGFIFVK</sequence>
<evidence type="ECO:0000313" key="3">
    <source>
        <dbReference type="Proteomes" id="UP000220257"/>
    </source>
</evidence>